<dbReference type="InterPro" id="IPR036390">
    <property type="entry name" value="WH_DNA-bd_sf"/>
</dbReference>
<reference evidence="4 5" key="2">
    <citation type="submission" date="2008-10" db="EMBL/GenBank/DDBJ databases">
        <title>Draft genome sequence of Clostridium hiranonis (DSM 13275).</title>
        <authorList>
            <person name="Sudarsanam P."/>
            <person name="Ley R."/>
            <person name="Guruge J."/>
            <person name="Turnbaugh P.J."/>
            <person name="Mahowald M."/>
            <person name="Liep D."/>
            <person name="Gordon J."/>
        </authorList>
    </citation>
    <scope>NUCLEOTIDE SEQUENCE [LARGE SCALE GENOMIC DNA]</scope>
    <source>
        <strain evidence="4 5">DSM 13275</strain>
    </source>
</reference>
<dbReference type="SUPFAM" id="SSF46785">
    <property type="entry name" value="Winged helix' DNA-binding domain"/>
    <property type="match status" value="1"/>
</dbReference>
<comment type="caution">
    <text evidence="4">The sequence shown here is derived from an EMBL/GenBank/DDBJ whole genome shotgun (WGS) entry which is preliminary data.</text>
</comment>
<dbReference type="EMBL" id="ABWP01000053">
    <property type="protein sequence ID" value="EEA85101.1"/>
    <property type="molecule type" value="Genomic_DNA"/>
</dbReference>
<feature type="domain" description="WCX" evidence="3">
    <location>
        <begin position="234"/>
        <end position="311"/>
    </location>
</feature>
<dbReference type="OrthoDB" id="9815009at2"/>
<dbReference type="Proteomes" id="UP000003178">
    <property type="component" value="Unassembled WGS sequence"/>
</dbReference>
<protein>
    <submittedName>
        <fullName evidence="4">HTH domain protein</fullName>
    </submittedName>
</protein>
<dbReference type="InterPro" id="IPR057727">
    <property type="entry name" value="WCX_dom"/>
</dbReference>
<evidence type="ECO:0000259" key="3">
    <source>
        <dbReference type="Pfam" id="PF25583"/>
    </source>
</evidence>
<dbReference type="AlphaFoldDB" id="B6FZG0"/>
<dbReference type="RefSeq" id="WP_006440185.1">
    <property type="nucleotide sequence ID" value="NZ_DS995356.1"/>
</dbReference>
<dbReference type="Pfam" id="PF13280">
    <property type="entry name" value="WYL"/>
    <property type="match status" value="1"/>
</dbReference>
<proteinExistence type="predicted"/>
<dbReference type="Pfam" id="PF08279">
    <property type="entry name" value="HTH_11"/>
    <property type="match status" value="1"/>
</dbReference>
<dbReference type="InterPro" id="IPR013196">
    <property type="entry name" value="HTH_11"/>
</dbReference>
<evidence type="ECO:0000259" key="1">
    <source>
        <dbReference type="Pfam" id="PF08279"/>
    </source>
</evidence>
<dbReference type="HOGENOM" id="CLU_041141_4_2_9"/>
<dbReference type="Pfam" id="PF25583">
    <property type="entry name" value="WCX"/>
    <property type="match status" value="1"/>
</dbReference>
<dbReference type="InterPro" id="IPR028349">
    <property type="entry name" value="PafC-like"/>
</dbReference>
<dbReference type="PIRSF" id="PIRSF016838">
    <property type="entry name" value="PafC"/>
    <property type="match status" value="1"/>
</dbReference>
<evidence type="ECO:0000313" key="4">
    <source>
        <dbReference type="EMBL" id="EEA85101.1"/>
    </source>
</evidence>
<organism evidence="4 5">
    <name type="scientific">Peptacetobacter hiranonis (strain DSM 13275 / JCM 10541 / KCTC 15199 / TO-931)</name>
    <name type="common">Clostridium hiranonis</name>
    <dbReference type="NCBI Taxonomy" id="500633"/>
    <lineage>
        <taxon>Bacteria</taxon>
        <taxon>Bacillati</taxon>
        <taxon>Bacillota</taxon>
        <taxon>Clostridia</taxon>
        <taxon>Peptostreptococcales</taxon>
        <taxon>Peptostreptococcaceae</taxon>
        <taxon>Peptacetobacter</taxon>
    </lineage>
</organism>
<feature type="domain" description="WYL" evidence="2">
    <location>
        <begin position="140"/>
        <end position="204"/>
    </location>
</feature>
<dbReference type="InterPro" id="IPR026881">
    <property type="entry name" value="WYL_dom"/>
</dbReference>
<evidence type="ECO:0000313" key="5">
    <source>
        <dbReference type="Proteomes" id="UP000003178"/>
    </source>
</evidence>
<dbReference type="InterPro" id="IPR051534">
    <property type="entry name" value="CBASS_pafABC_assoc_protein"/>
</dbReference>
<reference evidence="4 5" key="1">
    <citation type="submission" date="2008-09" db="EMBL/GenBank/DDBJ databases">
        <authorList>
            <person name="Fulton L."/>
            <person name="Clifton S."/>
            <person name="Fulton B."/>
            <person name="Xu J."/>
            <person name="Minx P."/>
            <person name="Pepin K.H."/>
            <person name="Johnson M."/>
            <person name="Thiruvilangam P."/>
            <person name="Bhonagiri V."/>
            <person name="Nash W.E."/>
            <person name="Mardis E.R."/>
            <person name="Wilson R.K."/>
        </authorList>
    </citation>
    <scope>NUCLEOTIDE SEQUENCE [LARGE SCALE GENOMIC DNA]</scope>
    <source>
        <strain evidence="4 5">DSM 13275</strain>
    </source>
</reference>
<sequence>MGKIGAALNMVMLLQNNGKMKIEEIARELEVSNRQVQEYKSELEQAGIFINSQSGKYGGYSIAPGSRYLSIPVRDMDLSILDRVSDFLTKSNNMYSDEYKNSINRIKSNFKKREYIDEQVKYFYIYPGSSVNKEKEIKLCEQISDAYSMKNKIEIGYKSIKSGESERVLHPYGIYNYEGDTYLIAYCENRKEVRDFKLCRISKLSIMDEKYKIDEDFDIHEYTKNSIGNFKGEEIEIHLIIREPFATIVSEKRWSSKQSIKELSDGSIEFRARMMGYEQIKSWILGMGPSVTVLEPQKLVDDVKEDIKKMMSTYNY</sequence>
<evidence type="ECO:0000259" key="2">
    <source>
        <dbReference type="Pfam" id="PF13280"/>
    </source>
</evidence>
<dbReference type="PANTHER" id="PTHR34580:SF1">
    <property type="entry name" value="PROTEIN PAFC"/>
    <property type="match status" value="1"/>
</dbReference>
<dbReference type="eggNOG" id="COG2378">
    <property type="taxonomic scope" value="Bacteria"/>
</dbReference>
<dbReference type="Gene3D" id="1.10.10.10">
    <property type="entry name" value="Winged helix-like DNA-binding domain superfamily/Winged helix DNA-binding domain"/>
    <property type="match status" value="1"/>
</dbReference>
<dbReference type="InterPro" id="IPR036388">
    <property type="entry name" value="WH-like_DNA-bd_sf"/>
</dbReference>
<dbReference type="PANTHER" id="PTHR34580">
    <property type="match status" value="1"/>
</dbReference>
<dbReference type="STRING" id="500633.CLOHIR_01264"/>
<accession>B6FZG0</accession>
<gene>
    <name evidence="4" type="ORF">CLOHIR_01264</name>
</gene>
<feature type="domain" description="Helix-turn-helix type 11" evidence="1">
    <location>
        <begin position="12"/>
        <end position="60"/>
    </location>
</feature>
<name>B6FZG0_PEPHT</name>
<keyword evidence="5" id="KW-1185">Reference proteome</keyword>
<dbReference type="PROSITE" id="PS52050">
    <property type="entry name" value="WYL"/>
    <property type="match status" value="1"/>
</dbReference>